<dbReference type="InterPro" id="IPR051481">
    <property type="entry name" value="BTB-POZ/Galectin-3-binding"/>
</dbReference>
<organism evidence="3 4">
    <name type="scientific">Orchesella cincta</name>
    <name type="common">Springtail</name>
    <name type="synonym">Podura cincta</name>
    <dbReference type="NCBI Taxonomy" id="48709"/>
    <lineage>
        <taxon>Eukaryota</taxon>
        <taxon>Metazoa</taxon>
        <taxon>Ecdysozoa</taxon>
        <taxon>Arthropoda</taxon>
        <taxon>Hexapoda</taxon>
        <taxon>Collembola</taxon>
        <taxon>Entomobryomorpha</taxon>
        <taxon>Entomobryoidea</taxon>
        <taxon>Orchesellidae</taxon>
        <taxon>Orchesellinae</taxon>
        <taxon>Orchesella</taxon>
    </lineage>
</organism>
<feature type="compositionally biased region" description="Basic residues" evidence="1">
    <location>
        <begin position="72"/>
        <end position="84"/>
    </location>
</feature>
<accession>A0A1D2MV72</accession>
<dbReference type="InterPro" id="IPR011333">
    <property type="entry name" value="SKP1/BTB/POZ_sf"/>
</dbReference>
<evidence type="ECO:0000313" key="3">
    <source>
        <dbReference type="EMBL" id="ODM96886.1"/>
    </source>
</evidence>
<dbReference type="InterPro" id="IPR000210">
    <property type="entry name" value="BTB/POZ_dom"/>
</dbReference>
<name>A0A1D2MV72_ORCCI</name>
<dbReference type="Gene3D" id="3.30.710.10">
    <property type="entry name" value="Potassium Channel Kv1.1, Chain A"/>
    <property type="match status" value="1"/>
</dbReference>
<dbReference type="Proteomes" id="UP000094527">
    <property type="component" value="Unassembled WGS sequence"/>
</dbReference>
<dbReference type="PROSITE" id="PS50097">
    <property type="entry name" value="BTB"/>
    <property type="match status" value="1"/>
</dbReference>
<evidence type="ECO:0000259" key="2">
    <source>
        <dbReference type="PROSITE" id="PS50097"/>
    </source>
</evidence>
<dbReference type="Pfam" id="PF00651">
    <property type="entry name" value="BTB"/>
    <property type="match status" value="1"/>
</dbReference>
<protein>
    <submittedName>
        <fullName evidence="3">BTB/POZ domain-containing protein 19</fullName>
    </submittedName>
</protein>
<feature type="domain" description="BTB" evidence="2">
    <location>
        <begin position="260"/>
        <end position="321"/>
    </location>
</feature>
<feature type="region of interest" description="Disordered" evidence="1">
    <location>
        <begin position="48"/>
        <end position="103"/>
    </location>
</feature>
<dbReference type="SUPFAM" id="SSF54695">
    <property type="entry name" value="POZ domain"/>
    <property type="match status" value="1"/>
</dbReference>
<sequence length="329" mass="36194">MHFCTQHYSYHSIYHPKRLATMHSSFSNNILTQCPAQTCLSVGSSNNYGKGSSNSLRNLPARVLKTGDSSKKSKPVRRSLKSRSKRDATATSKAQTSTSNSRIATKRTLYNPLAVDCLTENVLRIEGAHINVPKGLLARSKSRLLQTQGRSKVTLDHQTTARLPSVPSPTSSTSSGVLAGAKSKSIFPSSSSSSSPKVMAIMERQLGSGDASPLVGLLSTWDSRGDDSTFNNKGSEKSQCVALPLLKQRLGYLWENKMFTDVMFIVGRDKVSIEAHRMILASASEVFQRLLYDEAKPIISDDKFLLYENDFSTPAFEVFIKVGDKNYEQ</sequence>
<dbReference type="OrthoDB" id="624345at2759"/>
<reference evidence="3 4" key="1">
    <citation type="journal article" date="2016" name="Genome Biol. Evol.">
        <title>Gene Family Evolution Reflects Adaptation to Soil Environmental Stressors in the Genome of the Collembolan Orchesella cincta.</title>
        <authorList>
            <person name="Faddeeva-Vakhrusheva A."/>
            <person name="Derks M.F."/>
            <person name="Anvar S.Y."/>
            <person name="Agamennone V."/>
            <person name="Suring W."/>
            <person name="Smit S."/>
            <person name="van Straalen N.M."/>
            <person name="Roelofs D."/>
        </authorList>
    </citation>
    <scope>NUCLEOTIDE SEQUENCE [LARGE SCALE GENOMIC DNA]</scope>
    <source>
        <tissue evidence="3">Mixed pool</tissue>
    </source>
</reference>
<gene>
    <name evidence="3" type="ORF">Ocin01_09793</name>
</gene>
<dbReference type="PANTHER" id="PTHR24410:SF23">
    <property type="entry name" value="BTB DOMAIN-CONTAINING PROTEIN-RELATED"/>
    <property type="match status" value="1"/>
</dbReference>
<feature type="compositionally biased region" description="Low complexity" evidence="1">
    <location>
        <begin position="89"/>
        <end position="101"/>
    </location>
</feature>
<dbReference type="PANTHER" id="PTHR24410">
    <property type="entry name" value="HL07962P-RELATED"/>
    <property type="match status" value="1"/>
</dbReference>
<evidence type="ECO:0000256" key="1">
    <source>
        <dbReference type="SAM" id="MobiDB-lite"/>
    </source>
</evidence>
<comment type="caution">
    <text evidence="3">The sequence shown here is derived from an EMBL/GenBank/DDBJ whole genome shotgun (WGS) entry which is preliminary data.</text>
</comment>
<keyword evidence="4" id="KW-1185">Reference proteome</keyword>
<proteinExistence type="predicted"/>
<dbReference type="EMBL" id="LJIJ01000493">
    <property type="protein sequence ID" value="ODM96886.1"/>
    <property type="molecule type" value="Genomic_DNA"/>
</dbReference>
<dbReference type="AlphaFoldDB" id="A0A1D2MV72"/>
<evidence type="ECO:0000313" key="4">
    <source>
        <dbReference type="Proteomes" id="UP000094527"/>
    </source>
</evidence>